<dbReference type="Gene3D" id="3.80.10.10">
    <property type="entry name" value="Ribonuclease Inhibitor"/>
    <property type="match status" value="2"/>
</dbReference>
<dbReference type="InterPro" id="IPR036047">
    <property type="entry name" value="F-box-like_dom_sf"/>
</dbReference>
<evidence type="ECO:0000259" key="1">
    <source>
        <dbReference type="PROSITE" id="PS50181"/>
    </source>
</evidence>
<dbReference type="InterPro" id="IPR032675">
    <property type="entry name" value="LRR_dom_sf"/>
</dbReference>
<dbReference type="PANTHER" id="PTHR13318">
    <property type="entry name" value="PARTNER OF PAIRED, ISOFORM B-RELATED"/>
    <property type="match status" value="1"/>
</dbReference>
<dbReference type="SUPFAM" id="SSF81383">
    <property type="entry name" value="F-box domain"/>
    <property type="match status" value="1"/>
</dbReference>
<dbReference type="SUPFAM" id="SSF52047">
    <property type="entry name" value="RNI-like"/>
    <property type="match status" value="1"/>
</dbReference>
<protein>
    <recommendedName>
        <fullName evidence="1">F-box domain-containing protein</fullName>
    </recommendedName>
</protein>
<dbReference type="EMBL" id="JAIXMP010000028">
    <property type="protein sequence ID" value="KAI9252427.1"/>
    <property type="molecule type" value="Genomic_DNA"/>
</dbReference>
<organism evidence="2 3">
    <name type="scientific">Phascolomyces articulosus</name>
    <dbReference type="NCBI Taxonomy" id="60185"/>
    <lineage>
        <taxon>Eukaryota</taxon>
        <taxon>Fungi</taxon>
        <taxon>Fungi incertae sedis</taxon>
        <taxon>Mucoromycota</taxon>
        <taxon>Mucoromycotina</taxon>
        <taxon>Mucoromycetes</taxon>
        <taxon>Mucorales</taxon>
        <taxon>Lichtheimiaceae</taxon>
        <taxon>Phascolomyces</taxon>
    </lineage>
</organism>
<reference evidence="2" key="2">
    <citation type="submission" date="2023-02" db="EMBL/GenBank/DDBJ databases">
        <authorList>
            <consortium name="DOE Joint Genome Institute"/>
            <person name="Mondo S.J."/>
            <person name="Chang Y."/>
            <person name="Wang Y."/>
            <person name="Ahrendt S."/>
            <person name="Andreopoulos W."/>
            <person name="Barry K."/>
            <person name="Beard J."/>
            <person name="Benny G.L."/>
            <person name="Blankenship S."/>
            <person name="Bonito G."/>
            <person name="Cuomo C."/>
            <person name="Desiro A."/>
            <person name="Gervers K.A."/>
            <person name="Hundley H."/>
            <person name="Kuo A."/>
            <person name="LaButti K."/>
            <person name="Lang B.F."/>
            <person name="Lipzen A."/>
            <person name="O'Donnell K."/>
            <person name="Pangilinan J."/>
            <person name="Reynolds N."/>
            <person name="Sandor L."/>
            <person name="Smith M.W."/>
            <person name="Tsang A."/>
            <person name="Grigoriev I.V."/>
            <person name="Stajich J.E."/>
            <person name="Spatafora J.W."/>
        </authorList>
    </citation>
    <scope>NUCLEOTIDE SEQUENCE</scope>
    <source>
        <strain evidence="2">RSA 2281</strain>
    </source>
</reference>
<accession>A0AAD5JSN6</accession>
<gene>
    <name evidence="2" type="ORF">BDA99DRAFT_521062</name>
</gene>
<dbReference type="Proteomes" id="UP001209540">
    <property type="component" value="Unassembled WGS sequence"/>
</dbReference>
<evidence type="ECO:0000313" key="3">
    <source>
        <dbReference type="Proteomes" id="UP001209540"/>
    </source>
</evidence>
<dbReference type="PROSITE" id="PS50181">
    <property type="entry name" value="FBOX"/>
    <property type="match status" value="1"/>
</dbReference>
<proteinExistence type="predicted"/>
<dbReference type="AlphaFoldDB" id="A0AAD5JSN6"/>
<dbReference type="Gene3D" id="1.20.1280.50">
    <property type="match status" value="1"/>
</dbReference>
<sequence>MPYNVKTIPTLPSEIQHCILQYLSLRQRWQVAGVCKSWRLMVFSLESNRFIVPDMLPYKYFIRRGVVKQLFLRHGGEDEANLKSAIHFIQKQELYAITRAYINTRWFTAEDFIKLANVCGQALTEITLVGLDQEDLTTVWPDIILKSCPNLTKLHFKGSLLDPGWVTGLTGFQHQALTDLLCQLDDIDFNPRAFLQTVPKLRRLCLCVENLTSTDSQVFPELIRTYCPDLKTFVLRQRPGYEIDSMDISINNENEEGDANDDRFPAVAGEKILISSNNNNNDHDNDTTKTPETISSTLIVSKQQQPQKPTKGLQHIVFHDNEFHSDVSSNILIPLILEASNNHQLVSLDLAGSGSVNDDVLARLSEVTLPSVQYLALKGTSPWDVANVDGLRSIFDYHRPSGASLPNLTHIAFRHLDAVVDMVLDDMASSCPHLQHVLFDNCQGITTTGMIQFLTRLARHLRTITIEQSGFALTPRVLHVIATTLVYLEQLTIEAFQYDFLALADVEKFLDARRRQLVEQNKKNHKMEKLYIHFVFDSSLDYPSKHDVDRFLQKLDSSAKEWQYSIAMPDEEIQLVRDCRGDEVDQKITHVEYRRNERAKRIHSKSCKE</sequence>
<dbReference type="Pfam" id="PF12937">
    <property type="entry name" value="F-box-like"/>
    <property type="match status" value="1"/>
</dbReference>
<comment type="caution">
    <text evidence="2">The sequence shown here is derived from an EMBL/GenBank/DDBJ whole genome shotgun (WGS) entry which is preliminary data.</text>
</comment>
<feature type="domain" description="F-box" evidence="1">
    <location>
        <begin position="5"/>
        <end position="53"/>
    </location>
</feature>
<dbReference type="SMART" id="SM00256">
    <property type="entry name" value="FBOX"/>
    <property type="match status" value="1"/>
</dbReference>
<dbReference type="GO" id="GO:0019005">
    <property type="term" value="C:SCF ubiquitin ligase complex"/>
    <property type="evidence" value="ECO:0007669"/>
    <property type="project" value="TreeGrafter"/>
</dbReference>
<dbReference type="InterPro" id="IPR001810">
    <property type="entry name" value="F-box_dom"/>
</dbReference>
<keyword evidence="3" id="KW-1185">Reference proteome</keyword>
<dbReference type="GO" id="GO:0031146">
    <property type="term" value="P:SCF-dependent proteasomal ubiquitin-dependent protein catabolic process"/>
    <property type="evidence" value="ECO:0007669"/>
    <property type="project" value="TreeGrafter"/>
</dbReference>
<name>A0AAD5JSN6_9FUNG</name>
<evidence type="ECO:0000313" key="2">
    <source>
        <dbReference type="EMBL" id="KAI9252427.1"/>
    </source>
</evidence>
<reference evidence="2" key="1">
    <citation type="journal article" date="2022" name="IScience">
        <title>Evolution of zygomycete secretomes and the origins of terrestrial fungal ecologies.</title>
        <authorList>
            <person name="Chang Y."/>
            <person name="Wang Y."/>
            <person name="Mondo S."/>
            <person name="Ahrendt S."/>
            <person name="Andreopoulos W."/>
            <person name="Barry K."/>
            <person name="Beard J."/>
            <person name="Benny G.L."/>
            <person name="Blankenship S."/>
            <person name="Bonito G."/>
            <person name="Cuomo C."/>
            <person name="Desiro A."/>
            <person name="Gervers K.A."/>
            <person name="Hundley H."/>
            <person name="Kuo A."/>
            <person name="LaButti K."/>
            <person name="Lang B.F."/>
            <person name="Lipzen A."/>
            <person name="O'Donnell K."/>
            <person name="Pangilinan J."/>
            <person name="Reynolds N."/>
            <person name="Sandor L."/>
            <person name="Smith M.E."/>
            <person name="Tsang A."/>
            <person name="Grigoriev I.V."/>
            <person name="Stajich J.E."/>
            <person name="Spatafora J.W."/>
        </authorList>
    </citation>
    <scope>NUCLEOTIDE SEQUENCE</scope>
    <source>
        <strain evidence="2">RSA 2281</strain>
    </source>
</reference>